<feature type="region of interest" description="Disordered" evidence="1">
    <location>
        <begin position="1"/>
        <end position="23"/>
    </location>
</feature>
<dbReference type="RefSeq" id="WP_368007945.1">
    <property type="nucleotide sequence ID" value="NZ_JAMXFF010000031.1"/>
</dbReference>
<name>A0ABT2MUJ6_9CYAN</name>
<evidence type="ECO:0000313" key="3">
    <source>
        <dbReference type="Proteomes" id="UP001525890"/>
    </source>
</evidence>
<proteinExistence type="predicted"/>
<comment type="caution">
    <text evidence="2">The sequence shown here is derived from an EMBL/GenBank/DDBJ whole genome shotgun (WGS) entry which is preliminary data.</text>
</comment>
<reference evidence="2 3" key="1">
    <citation type="journal article" date="2022" name="Front. Microbiol.">
        <title>High genomic differentiation and limited gene flow indicate recent cryptic speciation within the genus Laspinema (cyanobacteria).</title>
        <authorList>
            <person name="Stanojkovic A."/>
            <person name="Skoupy S."/>
            <person name="Skaloud P."/>
            <person name="Dvorak P."/>
        </authorList>
    </citation>
    <scope>NUCLEOTIDE SEQUENCE [LARGE SCALE GENOMIC DNA]</scope>
    <source>
        <strain evidence="2 3">D2a</strain>
    </source>
</reference>
<organism evidence="2 3">
    <name type="scientific">Laspinema palackyanum D2a</name>
    <dbReference type="NCBI Taxonomy" id="2953684"/>
    <lineage>
        <taxon>Bacteria</taxon>
        <taxon>Bacillati</taxon>
        <taxon>Cyanobacteriota</taxon>
        <taxon>Cyanophyceae</taxon>
        <taxon>Oscillatoriophycideae</taxon>
        <taxon>Oscillatoriales</taxon>
        <taxon>Laspinemataceae</taxon>
        <taxon>Laspinema</taxon>
        <taxon>Laspinema palackyanum</taxon>
    </lineage>
</organism>
<gene>
    <name evidence="2" type="ORF">NG799_19135</name>
</gene>
<evidence type="ECO:0000313" key="2">
    <source>
        <dbReference type="EMBL" id="MCT7968427.1"/>
    </source>
</evidence>
<keyword evidence="3" id="KW-1185">Reference proteome</keyword>
<protein>
    <recommendedName>
        <fullName evidence="4">TerB family tellurite resistance protein</fullName>
    </recommendedName>
</protein>
<evidence type="ECO:0000256" key="1">
    <source>
        <dbReference type="SAM" id="MobiDB-lite"/>
    </source>
</evidence>
<dbReference type="EMBL" id="JAMXFF010000031">
    <property type="protein sequence ID" value="MCT7968427.1"/>
    <property type="molecule type" value="Genomic_DNA"/>
</dbReference>
<dbReference type="Proteomes" id="UP001525890">
    <property type="component" value="Unassembled WGS sequence"/>
</dbReference>
<accession>A0ABT2MUJ6</accession>
<sequence>MARKSKAFGEILKQQRTNKSHQKRLEKLQQKLQEGPLGEHFADMMMNPKGEVKMSEVLKAFVEPYLAFIDNWSEREKMFHLAVIAWNLTLMPEDEQAAIIDEFMEVALKGDDPLAQKDARGIIDGLIARKQQFFDEHKRFIIDFQLQDAGNEFHLSVASTLLDPIVSDSAD</sequence>
<evidence type="ECO:0008006" key="4">
    <source>
        <dbReference type="Google" id="ProtNLM"/>
    </source>
</evidence>